<dbReference type="PANTHER" id="PTHR31719">
    <property type="entry name" value="NAC TRANSCRIPTION FACTOR 56"/>
    <property type="match status" value="1"/>
</dbReference>
<keyword evidence="2" id="KW-0238">DNA-binding</keyword>
<dbReference type="Gene3D" id="2.170.150.80">
    <property type="entry name" value="NAC domain"/>
    <property type="match status" value="1"/>
</dbReference>
<dbReference type="Pfam" id="PF02365">
    <property type="entry name" value="NAM"/>
    <property type="match status" value="2"/>
</dbReference>
<evidence type="ECO:0000256" key="3">
    <source>
        <dbReference type="ARBA" id="ARBA00023163"/>
    </source>
</evidence>
<dbReference type="SUPFAM" id="SSF101941">
    <property type="entry name" value="NAC domain"/>
    <property type="match status" value="1"/>
</dbReference>
<feature type="domain" description="NAC" evidence="5">
    <location>
        <begin position="2"/>
        <end position="145"/>
    </location>
</feature>
<gene>
    <name evidence="6" type="ORF">Fot_07643</name>
</gene>
<dbReference type="Proteomes" id="UP001604277">
    <property type="component" value="Unassembled WGS sequence"/>
</dbReference>
<dbReference type="EMBL" id="JBFOLJ010000002">
    <property type="protein sequence ID" value="KAL2554024.1"/>
    <property type="molecule type" value="Genomic_DNA"/>
</dbReference>
<dbReference type="PROSITE" id="PS51005">
    <property type="entry name" value="NAC"/>
    <property type="match status" value="1"/>
</dbReference>
<comment type="caution">
    <text evidence="6">The sequence shown here is derived from an EMBL/GenBank/DDBJ whole genome shotgun (WGS) entry which is preliminary data.</text>
</comment>
<evidence type="ECO:0000256" key="4">
    <source>
        <dbReference type="ARBA" id="ARBA00023242"/>
    </source>
</evidence>
<dbReference type="InterPro" id="IPR003441">
    <property type="entry name" value="NAC-dom"/>
</dbReference>
<proteinExistence type="predicted"/>
<reference evidence="7" key="1">
    <citation type="submission" date="2024-07" db="EMBL/GenBank/DDBJ databases">
        <title>Two chromosome-level genome assemblies of Korean endemic species Abeliophyllum distichum and Forsythia ovata (Oleaceae).</title>
        <authorList>
            <person name="Jang H."/>
        </authorList>
    </citation>
    <scope>NUCLEOTIDE SEQUENCE [LARGE SCALE GENOMIC DNA]</scope>
</reference>
<keyword evidence="1" id="KW-0805">Transcription regulation</keyword>
<evidence type="ECO:0000256" key="2">
    <source>
        <dbReference type="ARBA" id="ARBA00023125"/>
    </source>
</evidence>
<dbReference type="PANTHER" id="PTHR31719:SF43">
    <property type="entry name" value="NAC TRANSCRIPTION FACTOR 56"/>
    <property type="match status" value="1"/>
</dbReference>
<dbReference type="GO" id="GO:0003677">
    <property type="term" value="F:DNA binding"/>
    <property type="evidence" value="ECO:0007669"/>
    <property type="project" value="UniProtKB-KW"/>
</dbReference>
<evidence type="ECO:0000313" key="7">
    <source>
        <dbReference type="Proteomes" id="UP001604277"/>
    </source>
</evidence>
<evidence type="ECO:0000259" key="5">
    <source>
        <dbReference type="PROSITE" id="PS51005"/>
    </source>
</evidence>
<keyword evidence="4" id="KW-0539">Nucleus</keyword>
<organism evidence="6 7">
    <name type="scientific">Forsythia ovata</name>
    <dbReference type="NCBI Taxonomy" id="205694"/>
    <lineage>
        <taxon>Eukaryota</taxon>
        <taxon>Viridiplantae</taxon>
        <taxon>Streptophyta</taxon>
        <taxon>Embryophyta</taxon>
        <taxon>Tracheophyta</taxon>
        <taxon>Spermatophyta</taxon>
        <taxon>Magnoliopsida</taxon>
        <taxon>eudicotyledons</taxon>
        <taxon>Gunneridae</taxon>
        <taxon>Pentapetalae</taxon>
        <taxon>asterids</taxon>
        <taxon>lamiids</taxon>
        <taxon>Lamiales</taxon>
        <taxon>Oleaceae</taxon>
        <taxon>Forsythieae</taxon>
        <taxon>Forsythia</taxon>
    </lineage>
</organism>
<keyword evidence="7" id="KW-1185">Reference proteome</keyword>
<dbReference type="InterPro" id="IPR036093">
    <property type="entry name" value="NAC_dom_sf"/>
</dbReference>
<sequence length="194" mass="22411">MENQSMKFDDSLKDQQLHYLNSSKFSSDEYLNNFPPGFHFRPTKKELIMNNLIKKINNDKMYSSLIKDVDLYKFNLENLKATVVDKTILHNGEVIGCEKSLVFYRGKPPLGVKTSWLMHEFKVNNIPPRQRSHEDDMRVGLLKVDGYYNYLFNFIDKAVDDGSIKPSQRYIFVSAPQRQRACSKTGGDVSACLV</sequence>
<protein>
    <submittedName>
        <fullName evidence="6">NAC domain-containing protein</fullName>
    </submittedName>
</protein>
<evidence type="ECO:0000256" key="1">
    <source>
        <dbReference type="ARBA" id="ARBA00023015"/>
    </source>
</evidence>
<name>A0ABD1WWE3_9LAMI</name>
<keyword evidence="3" id="KW-0804">Transcription</keyword>
<accession>A0ABD1WWE3</accession>
<evidence type="ECO:0000313" key="6">
    <source>
        <dbReference type="EMBL" id="KAL2554024.1"/>
    </source>
</evidence>
<dbReference type="AlphaFoldDB" id="A0ABD1WWE3"/>